<feature type="binding site" evidence="13">
    <location>
        <position position="186"/>
    </location>
    <ligand>
        <name>sn-glycerol 3-phosphate</name>
        <dbReference type="ChEBI" id="CHEBI:57597"/>
    </ligand>
</feature>
<gene>
    <name evidence="13" type="primary">gpsA</name>
    <name evidence="20" type="ORF">SULYE_0217</name>
</gene>
<dbReference type="Gene3D" id="1.10.1040.10">
    <property type="entry name" value="N-(1-d-carboxylethyl)-l-norvaline Dehydrogenase, domain 2"/>
    <property type="match status" value="1"/>
</dbReference>
<reference evidence="20 21" key="1">
    <citation type="submission" date="2009-04" db="EMBL/GenBank/DDBJ databases">
        <authorList>
            <person name="Reysenbach A.-L."/>
            <person name="Heidelberg J.F."/>
            <person name="Nelson W.C."/>
        </authorList>
    </citation>
    <scope>NUCLEOTIDE SEQUENCE [LARGE SCALE GENOMIC DNA]</scope>
    <source>
        <strain evidence="20 21">SS-5</strain>
    </source>
</reference>
<feature type="binding site" evidence="15">
    <location>
        <begin position="250"/>
        <end position="251"/>
    </location>
    <ligand>
        <name>substrate</name>
    </ligand>
</feature>
<keyword evidence="5 13" id="KW-0520">NAD</keyword>
<dbReference type="GO" id="GO:0005975">
    <property type="term" value="P:carbohydrate metabolic process"/>
    <property type="evidence" value="ECO:0007669"/>
    <property type="project" value="InterPro"/>
</dbReference>
<dbReference type="GO" id="GO:0046167">
    <property type="term" value="P:glycerol-3-phosphate biosynthetic process"/>
    <property type="evidence" value="ECO:0007669"/>
    <property type="project" value="UniProtKB-UniRule"/>
</dbReference>
<feature type="binding site" evidence="13">
    <location>
        <position position="102"/>
    </location>
    <ligand>
        <name>sn-glycerol 3-phosphate</name>
        <dbReference type="ChEBI" id="CHEBI:57597"/>
    </ligand>
</feature>
<dbReference type="InterPro" id="IPR011128">
    <property type="entry name" value="G3P_DH_NAD-dep_N"/>
</dbReference>
<feature type="binding site" evidence="16">
    <location>
        <begin position="7"/>
        <end position="12"/>
    </location>
    <ligand>
        <name>NAD(+)</name>
        <dbReference type="ChEBI" id="CHEBI:57540"/>
    </ligand>
</feature>
<name>C4FI33_9AQUI</name>
<feature type="binding site" evidence="16">
    <location>
        <position position="250"/>
    </location>
    <ligand>
        <name>NAD(+)</name>
        <dbReference type="ChEBI" id="CHEBI:57540"/>
    </ligand>
</feature>
<dbReference type="NCBIfam" id="NF000942">
    <property type="entry name" value="PRK00094.1-4"/>
    <property type="match status" value="1"/>
</dbReference>
<evidence type="ECO:0000256" key="12">
    <source>
        <dbReference type="ARBA" id="ARBA00080511"/>
    </source>
</evidence>
<dbReference type="GO" id="GO:0141152">
    <property type="term" value="F:glycerol-3-phosphate dehydrogenase (NAD+) activity"/>
    <property type="evidence" value="ECO:0007669"/>
    <property type="project" value="RHEA"/>
</dbReference>
<feature type="domain" description="Glycerol-3-phosphate dehydrogenase NAD-dependent C-terminal" evidence="19">
    <location>
        <begin position="175"/>
        <end position="314"/>
    </location>
</feature>
<comment type="catalytic activity">
    <reaction evidence="9">
        <text>sn-glycerol 3-phosphate + NADP(+) = dihydroxyacetone phosphate + NADPH + H(+)</text>
        <dbReference type="Rhea" id="RHEA:11096"/>
        <dbReference type="ChEBI" id="CHEBI:15378"/>
        <dbReference type="ChEBI" id="CHEBI:57597"/>
        <dbReference type="ChEBI" id="CHEBI:57642"/>
        <dbReference type="ChEBI" id="CHEBI:57783"/>
        <dbReference type="ChEBI" id="CHEBI:58349"/>
        <dbReference type="EC" id="1.1.1.94"/>
    </reaction>
    <physiologicalReaction direction="right-to-left" evidence="9">
        <dbReference type="Rhea" id="RHEA:11098"/>
    </physiologicalReaction>
</comment>
<feature type="binding site" evidence="13">
    <location>
        <position position="102"/>
    </location>
    <ligand>
        <name>NADPH</name>
        <dbReference type="ChEBI" id="CHEBI:57783"/>
    </ligand>
</feature>
<keyword evidence="3 13" id="KW-0521">NADP</keyword>
<protein>
    <recommendedName>
        <fullName evidence="11 13">Glycerol-3-phosphate dehydrogenase [NAD(P)+]</fullName>
        <ecNumber evidence="10 13">1.1.1.94</ecNumber>
    </recommendedName>
    <alternativeName>
        <fullName evidence="13">NAD(P)(+)-dependent glycerol-3-phosphate dehydrogenase</fullName>
    </alternativeName>
    <alternativeName>
        <fullName evidence="12 13">NAD(P)H-dependent dihydroxyacetone-phosphate reductase</fullName>
    </alternativeName>
</protein>
<evidence type="ECO:0000313" key="21">
    <source>
        <dbReference type="Proteomes" id="UP000005540"/>
    </source>
</evidence>
<feature type="binding site" evidence="13">
    <location>
        <position position="249"/>
    </location>
    <ligand>
        <name>sn-glycerol 3-phosphate</name>
        <dbReference type="ChEBI" id="CHEBI:57597"/>
    </ligand>
</feature>
<evidence type="ECO:0000259" key="19">
    <source>
        <dbReference type="Pfam" id="PF07479"/>
    </source>
</evidence>
<keyword evidence="8 13" id="KW-1208">Phospholipid metabolism</keyword>
<evidence type="ECO:0000256" key="5">
    <source>
        <dbReference type="ARBA" id="ARBA00023027"/>
    </source>
</evidence>
<dbReference type="PRINTS" id="PR00077">
    <property type="entry name" value="GPDHDRGNASE"/>
</dbReference>
<keyword evidence="6 13" id="KW-0443">Lipid metabolism</keyword>
<evidence type="ECO:0000256" key="4">
    <source>
        <dbReference type="ARBA" id="ARBA00023002"/>
    </source>
</evidence>
<dbReference type="AlphaFoldDB" id="C4FI33"/>
<dbReference type="Gene3D" id="3.40.50.720">
    <property type="entry name" value="NAD(P)-binding Rossmann-like Domain"/>
    <property type="match status" value="1"/>
</dbReference>
<evidence type="ECO:0000256" key="10">
    <source>
        <dbReference type="ARBA" id="ARBA00066687"/>
    </source>
</evidence>
<dbReference type="PANTHER" id="PTHR11728">
    <property type="entry name" value="GLYCEROL-3-PHOSPHATE DEHYDROGENASE"/>
    <property type="match status" value="1"/>
</dbReference>
<proteinExistence type="inferred from homology"/>
<dbReference type="FunFam" id="1.10.1040.10:FF:000001">
    <property type="entry name" value="Glycerol-3-phosphate dehydrogenase [NAD(P)+]"/>
    <property type="match status" value="1"/>
</dbReference>
<comment type="catalytic activity">
    <reaction evidence="13">
        <text>sn-glycerol 3-phosphate + NAD(+) = dihydroxyacetone phosphate + NADH + H(+)</text>
        <dbReference type="Rhea" id="RHEA:11092"/>
        <dbReference type="ChEBI" id="CHEBI:15378"/>
        <dbReference type="ChEBI" id="CHEBI:57540"/>
        <dbReference type="ChEBI" id="CHEBI:57597"/>
        <dbReference type="ChEBI" id="CHEBI:57642"/>
        <dbReference type="ChEBI" id="CHEBI:57945"/>
        <dbReference type="EC" id="1.1.1.94"/>
    </reaction>
</comment>
<feature type="binding site" evidence="13">
    <location>
        <position position="250"/>
    </location>
    <ligand>
        <name>sn-glycerol 3-phosphate</name>
        <dbReference type="ChEBI" id="CHEBI:57597"/>
    </ligand>
</feature>
<evidence type="ECO:0000256" key="11">
    <source>
        <dbReference type="ARBA" id="ARBA00069372"/>
    </source>
</evidence>
<dbReference type="EMBL" id="ABZS01000013">
    <property type="protein sequence ID" value="EEP61254.1"/>
    <property type="molecule type" value="Genomic_DNA"/>
</dbReference>
<keyword evidence="7 13" id="KW-0594">Phospholipid biosynthesis</keyword>
<evidence type="ECO:0000256" key="8">
    <source>
        <dbReference type="ARBA" id="ARBA00023264"/>
    </source>
</evidence>
<dbReference type="GO" id="GO:0051287">
    <property type="term" value="F:NAD binding"/>
    <property type="evidence" value="ECO:0007669"/>
    <property type="project" value="InterPro"/>
</dbReference>
<feature type="active site" description="Proton acceptor" evidence="13 14">
    <location>
        <position position="186"/>
    </location>
</feature>
<comment type="subcellular location">
    <subcellularLocation>
        <location evidence="13">Cytoplasm</location>
    </subcellularLocation>
</comment>
<dbReference type="RefSeq" id="WP_007545631.1">
    <property type="nucleotide sequence ID" value="NZ_ABZS01000013.1"/>
</dbReference>
<dbReference type="HAMAP" id="MF_00394">
    <property type="entry name" value="NAD_Glyc3P_dehydrog"/>
    <property type="match status" value="1"/>
</dbReference>
<evidence type="ECO:0000256" key="16">
    <source>
        <dbReference type="PIRSR" id="PIRSR000114-3"/>
    </source>
</evidence>
<dbReference type="OrthoDB" id="9812273at2"/>
<dbReference type="InterPro" id="IPR006109">
    <property type="entry name" value="G3P_DH_NAD-dep_C"/>
</dbReference>
<dbReference type="SUPFAM" id="SSF51735">
    <property type="entry name" value="NAD(P)-binding Rossmann-fold domains"/>
    <property type="match status" value="1"/>
</dbReference>
<dbReference type="SUPFAM" id="SSF48179">
    <property type="entry name" value="6-phosphogluconate dehydrogenase C-terminal domain-like"/>
    <property type="match status" value="1"/>
</dbReference>
<comment type="pathway">
    <text evidence="13">Membrane lipid metabolism; glycerophospholipid metabolism.</text>
</comment>
<dbReference type="Pfam" id="PF07479">
    <property type="entry name" value="NAD_Gly3P_dh_C"/>
    <property type="match status" value="1"/>
</dbReference>
<organism evidence="20 21">
    <name type="scientific">Sulfurihydrogenibium yellowstonense SS-5</name>
    <dbReference type="NCBI Taxonomy" id="432331"/>
    <lineage>
        <taxon>Bacteria</taxon>
        <taxon>Pseudomonadati</taxon>
        <taxon>Aquificota</taxon>
        <taxon>Aquificia</taxon>
        <taxon>Aquificales</taxon>
        <taxon>Hydrogenothermaceae</taxon>
        <taxon>Sulfurihydrogenibium</taxon>
    </lineage>
</organism>
<feature type="binding site" evidence="13">
    <location>
        <position position="239"/>
    </location>
    <ligand>
        <name>sn-glycerol 3-phosphate</name>
        <dbReference type="ChEBI" id="CHEBI:57597"/>
    </ligand>
</feature>
<evidence type="ECO:0000256" key="14">
    <source>
        <dbReference type="PIRSR" id="PIRSR000114-1"/>
    </source>
</evidence>
<feature type="binding site" evidence="13">
    <location>
        <position position="11"/>
    </location>
    <ligand>
        <name>NADPH</name>
        <dbReference type="ChEBI" id="CHEBI:57783"/>
    </ligand>
</feature>
<feature type="binding site" evidence="13">
    <location>
        <position position="10"/>
    </location>
    <ligand>
        <name>NADPH</name>
        <dbReference type="ChEBI" id="CHEBI:57783"/>
    </ligand>
</feature>
<feature type="binding site" evidence="13">
    <location>
        <position position="274"/>
    </location>
    <ligand>
        <name>NADPH</name>
        <dbReference type="ChEBI" id="CHEBI:57783"/>
    </ligand>
</feature>
<feature type="binding site" evidence="15">
    <location>
        <position position="102"/>
    </location>
    <ligand>
        <name>substrate</name>
    </ligand>
</feature>
<dbReference type="GO" id="GO:0008654">
    <property type="term" value="P:phospholipid biosynthetic process"/>
    <property type="evidence" value="ECO:0007669"/>
    <property type="project" value="UniProtKB-KW"/>
</dbReference>
<keyword evidence="4 13" id="KW-0560">Oxidoreductase</keyword>
<comment type="caution">
    <text evidence="20">The sequence shown here is derived from an EMBL/GenBank/DDBJ whole genome shotgun (WGS) entry which is preliminary data.</text>
</comment>
<evidence type="ECO:0000256" key="17">
    <source>
        <dbReference type="RuleBase" id="RU000437"/>
    </source>
</evidence>
<comment type="function">
    <text evidence="13">Catalyzes the reduction of the glycolytic intermediate dihydroxyacetone phosphate (DHAP) to sn-glycerol 3-phosphate (G3P), the key precursor for phospholipid synthesis.</text>
</comment>
<dbReference type="PROSITE" id="PS00957">
    <property type="entry name" value="NAD_G3PDH"/>
    <property type="match status" value="1"/>
</dbReference>
<keyword evidence="13" id="KW-0963">Cytoplasm</keyword>
<keyword evidence="2 13" id="KW-0444">Lipid biosynthesis</keyword>
<dbReference type="GO" id="GO:0046168">
    <property type="term" value="P:glycerol-3-phosphate catabolic process"/>
    <property type="evidence" value="ECO:0007669"/>
    <property type="project" value="InterPro"/>
</dbReference>
<feature type="binding site" evidence="13">
    <location>
        <position position="132"/>
    </location>
    <ligand>
        <name>sn-glycerol 3-phosphate</name>
        <dbReference type="ChEBI" id="CHEBI:57597"/>
    </ligand>
</feature>
<evidence type="ECO:0000256" key="9">
    <source>
        <dbReference type="ARBA" id="ARBA00052716"/>
    </source>
</evidence>
<evidence type="ECO:0000256" key="3">
    <source>
        <dbReference type="ARBA" id="ARBA00022857"/>
    </source>
</evidence>
<comment type="similarity">
    <text evidence="1 13 17">Belongs to the NAD-dependent glycerol-3-phosphate dehydrogenase family.</text>
</comment>
<feature type="binding site" evidence="13">
    <location>
        <position position="276"/>
    </location>
    <ligand>
        <name>NADPH</name>
        <dbReference type="ChEBI" id="CHEBI:57783"/>
    </ligand>
</feature>
<feature type="binding site" evidence="16">
    <location>
        <position position="136"/>
    </location>
    <ligand>
        <name>NAD(+)</name>
        <dbReference type="ChEBI" id="CHEBI:57540"/>
    </ligand>
</feature>
<feature type="domain" description="Glycerol-3-phosphate dehydrogenase NAD-dependent N-terminal" evidence="18">
    <location>
        <begin position="4"/>
        <end position="152"/>
    </location>
</feature>
<evidence type="ECO:0000256" key="13">
    <source>
        <dbReference type="HAMAP-Rule" id="MF_00394"/>
    </source>
</evidence>
<feature type="binding site" evidence="13">
    <location>
        <position position="134"/>
    </location>
    <ligand>
        <name>sn-glycerol 3-phosphate</name>
        <dbReference type="ChEBI" id="CHEBI:57597"/>
    </ligand>
</feature>
<dbReference type="InterPro" id="IPR013328">
    <property type="entry name" value="6PGD_dom2"/>
</dbReference>
<dbReference type="GO" id="GO:0141153">
    <property type="term" value="F:glycerol-3-phosphate dehydrogenase (NADP+) activity"/>
    <property type="evidence" value="ECO:0007669"/>
    <property type="project" value="RHEA"/>
</dbReference>
<keyword evidence="21" id="KW-1185">Reference proteome</keyword>
<dbReference type="InterPro" id="IPR006168">
    <property type="entry name" value="G3P_DH_NAD-dep"/>
</dbReference>
<dbReference type="PIRSF" id="PIRSF000114">
    <property type="entry name" value="Glycerol-3-P_dh"/>
    <property type="match status" value="1"/>
</dbReference>
<accession>C4FI33</accession>
<comment type="caution">
    <text evidence="13">Lacks conserved residue(s) required for the propagation of feature annotation.</text>
</comment>
<dbReference type="PANTHER" id="PTHR11728:SF1">
    <property type="entry name" value="GLYCEROL-3-PHOSPHATE DEHYDROGENASE [NAD(+)] 2, CHLOROPLASTIC"/>
    <property type="match status" value="1"/>
</dbReference>
<evidence type="ECO:0000256" key="15">
    <source>
        <dbReference type="PIRSR" id="PIRSR000114-2"/>
    </source>
</evidence>
<keyword evidence="13" id="KW-0547">Nucleotide-binding</keyword>
<dbReference type="Pfam" id="PF01210">
    <property type="entry name" value="NAD_Gly3P_dh_N"/>
    <property type="match status" value="1"/>
</dbReference>
<dbReference type="NCBIfam" id="NF000940">
    <property type="entry name" value="PRK00094.1-2"/>
    <property type="match status" value="1"/>
</dbReference>
<evidence type="ECO:0000256" key="2">
    <source>
        <dbReference type="ARBA" id="ARBA00022516"/>
    </source>
</evidence>
<evidence type="ECO:0000256" key="7">
    <source>
        <dbReference type="ARBA" id="ARBA00023209"/>
    </source>
</evidence>
<evidence type="ECO:0000256" key="6">
    <source>
        <dbReference type="ARBA" id="ARBA00023098"/>
    </source>
</evidence>
<dbReference type="EC" id="1.1.1.94" evidence="10 13"/>
<dbReference type="GO" id="GO:0005829">
    <property type="term" value="C:cytosol"/>
    <property type="evidence" value="ECO:0007669"/>
    <property type="project" value="TreeGrafter"/>
</dbReference>
<feature type="binding site" evidence="13">
    <location>
        <position position="48"/>
    </location>
    <ligand>
        <name>NADPH</name>
        <dbReference type="ChEBI" id="CHEBI:57783"/>
    </ligand>
</feature>
<feature type="binding site" evidence="13">
    <location>
        <position position="251"/>
    </location>
    <ligand>
        <name>sn-glycerol 3-phosphate</name>
        <dbReference type="ChEBI" id="CHEBI:57597"/>
    </ligand>
</feature>
<evidence type="ECO:0000313" key="20">
    <source>
        <dbReference type="EMBL" id="EEP61254.1"/>
    </source>
</evidence>
<dbReference type="InterPro" id="IPR036291">
    <property type="entry name" value="NAD(P)-bd_dom_sf"/>
</dbReference>
<sequence length="332" mass="36368">MNLGVIGAGSWGTALAQVLSVNFENVFIWDIDKEVLDSIKNSNINVKYHPDIKLNTNIKPIYDLQELINKSDTLIVVIPTQYIRQTLSKVKIENKPVISASKGIEIESLKLVSDIIEESLGIDKKYIFALSGPSFAKEVIKGLPTAVVFAGNTEIGNKLLSYLNTKTFRVYLSDDLVGAEVGGAIKNVIAIATGISDGLGFGNNARASLITRGLYEISKIVKIYGGNPQTVYGLSGLGDLVLTATGELSRNRTFGMLIGQGYSVEEALKKVGQVVEGYTTVKAVYDIKNKYNIELPISHQVYRVLYENLNPKDAAIELMSRGYKFEFTEESN</sequence>
<evidence type="ECO:0000259" key="18">
    <source>
        <dbReference type="Pfam" id="PF01210"/>
    </source>
</evidence>
<feature type="binding site" evidence="13">
    <location>
        <position position="136"/>
    </location>
    <ligand>
        <name>NADPH</name>
        <dbReference type="ChEBI" id="CHEBI:57783"/>
    </ligand>
</feature>
<dbReference type="InterPro" id="IPR008927">
    <property type="entry name" value="6-PGluconate_DH-like_C_sf"/>
</dbReference>
<dbReference type="FunFam" id="3.40.50.720:FF:000019">
    <property type="entry name" value="Glycerol-3-phosphate dehydrogenase [NAD(P)+]"/>
    <property type="match status" value="1"/>
</dbReference>
<feature type="binding site" evidence="13">
    <location>
        <position position="250"/>
    </location>
    <ligand>
        <name>NADPH</name>
        <dbReference type="ChEBI" id="CHEBI:57783"/>
    </ligand>
</feature>
<dbReference type="Proteomes" id="UP000005540">
    <property type="component" value="Unassembled WGS sequence"/>
</dbReference>
<evidence type="ECO:0000256" key="1">
    <source>
        <dbReference type="ARBA" id="ARBA00011009"/>
    </source>
</evidence>
<dbReference type="GO" id="GO:0006650">
    <property type="term" value="P:glycerophospholipid metabolic process"/>
    <property type="evidence" value="ECO:0007669"/>
    <property type="project" value="UniProtKB-UniRule"/>
</dbReference>
<dbReference type="UniPathway" id="UPA00940"/>